<name>A0A517QWH6_9PLAN</name>
<keyword evidence="2" id="KW-1185">Reference proteome</keyword>
<dbReference type="Proteomes" id="UP000317318">
    <property type="component" value="Chromosome"/>
</dbReference>
<evidence type="ECO:0000313" key="1">
    <source>
        <dbReference type="EMBL" id="QDT36016.1"/>
    </source>
</evidence>
<dbReference type="AlphaFoldDB" id="A0A517QWH6"/>
<accession>A0A517QWH6</accession>
<reference evidence="1 2" key="1">
    <citation type="submission" date="2019-02" db="EMBL/GenBank/DDBJ databases">
        <title>Deep-cultivation of Planctomycetes and their phenomic and genomic characterization uncovers novel biology.</title>
        <authorList>
            <person name="Wiegand S."/>
            <person name="Jogler M."/>
            <person name="Boedeker C."/>
            <person name="Pinto D."/>
            <person name="Vollmers J."/>
            <person name="Rivas-Marin E."/>
            <person name="Kohn T."/>
            <person name="Peeters S.H."/>
            <person name="Heuer A."/>
            <person name="Rast P."/>
            <person name="Oberbeckmann S."/>
            <person name="Bunk B."/>
            <person name="Jeske O."/>
            <person name="Meyerdierks A."/>
            <person name="Storesund J.E."/>
            <person name="Kallscheuer N."/>
            <person name="Luecker S."/>
            <person name="Lage O.M."/>
            <person name="Pohl T."/>
            <person name="Merkel B.J."/>
            <person name="Hornburger P."/>
            <person name="Mueller R.-W."/>
            <person name="Bruemmer F."/>
            <person name="Labrenz M."/>
            <person name="Spormann A.M."/>
            <person name="Op den Camp H."/>
            <person name="Overmann J."/>
            <person name="Amann R."/>
            <person name="Jetten M.S.M."/>
            <person name="Mascher T."/>
            <person name="Medema M.H."/>
            <person name="Devos D.P."/>
            <person name="Kaster A.-K."/>
            <person name="Ovreas L."/>
            <person name="Rohde M."/>
            <person name="Galperin M.Y."/>
            <person name="Jogler C."/>
        </authorList>
    </citation>
    <scope>NUCLEOTIDE SEQUENCE [LARGE SCALE GENOMIC DNA]</scope>
    <source>
        <strain evidence="1 2">Pan189</strain>
    </source>
</reference>
<dbReference type="EMBL" id="CP036268">
    <property type="protein sequence ID" value="QDT36016.1"/>
    <property type="molecule type" value="Genomic_DNA"/>
</dbReference>
<dbReference type="KEGG" id="svp:Pan189_03710"/>
<gene>
    <name evidence="1" type="ORF">Pan189_03710</name>
</gene>
<organism evidence="1 2">
    <name type="scientific">Stratiformator vulcanicus</name>
    <dbReference type="NCBI Taxonomy" id="2527980"/>
    <lineage>
        <taxon>Bacteria</taxon>
        <taxon>Pseudomonadati</taxon>
        <taxon>Planctomycetota</taxon>
        <taxon>Planctomycetia</taxon>
        <taxon>Planctomycetales</taxon>
        <taxon>Planctomycetaceae</taxon>
        <taxon>Stratiformator</taxon>
    </lineage>
</organism>
<sequence length="97" mass="10688">MSLAEIKTAISRPNETIATGFEDGTLVLVDGRLISGNITVEEDHYLYSSADKNESFTKVEVEVYSPAISGMPEGLLEDLGKHEIDDLHYFLVNLKGE</sequence>
<proteinExistence type="predicted"/>
<evidence type="ECO:0000313" key="2">
    <source>
        <dbReference type="Proteomes" id="UP000317318"/>
    </source>
</evidence>
<protein>
    <submittedName>
        <fullName evidence="1">Uncharacterized protein</fullName>
    </submittedName>
</protein>